<evidence type="ECO:0000256" key="4">
    <source>
        <dbReference type="ARBA" id="ARBA00023242"/>
    </source>
</evidence>
<dbReference type="SUPFAM" id="SSF47459">
    <property type="entry name" value="HLH, helix-loop-helix DNA-binding domain"/>
    <property type="match status" value="1"/>
</dbReference>
<dbReference type="PROSITE" id="PS50888">
    <property type="entry name" value="BHLH"/>
    <property type="match status" value="1"/>
</dbReference>
<protein>
    <submittedName>
        <fullName evidence="7">Uncharacterized protein LOC102803355</fullName>
    </submittedName>
</protein>
<dbReference type="InterPro" id="IPR011598">
    <property type="entry name" value="bHLH_dom"/>
</dbReference>
<evidence type="ECO:0000313" key="6">
    <source>
        <dbReference type="Proteomes" id="UP000694865"/>
    </source>
</evidence>
<keyword evidence="2" id="KW-0805">Transcription regulation</keyword>
<dbReference type="Gene3D" id="4.10.280.10">
    <property type="entry name" value="Helix-loop-helix DNA-binding domain"/>
    <property type="match status" value="1"/>
</dbReference>
<keyword evidence="3" id="KW-0804">Transcription</keyword>
<evidence type="ECO:0000256" key="2">
    <source>
        <dbReference type="ARBA" id="ARBA00023015"/>
    </source>
</evidence>
<dbReference type="SMART" id="SM00353">
    <property type="entry name" value="HLH"/>
    <property type="match status" value="1"/>
</dbReference>
<dbReference type="Pfam" id="PF00010">
    <property type="entry name" value="HLH"/>
    <property type="match status" value="1"/>
</dbReference>
<accession>A0ABM0LUK2</accession>
<comment type="subcellular location">
    <subcellularLocation>
        <location evidence="1">Nucleus</location>
    </subcellularLocation>
</comment>
<dbReference type="GeneID" id="102803355"/>
<sequence>MYILDKKMRDSISHKLIEKKRRDRINKYLNELCHLIPATANRKGKMEKAEILHHAVKHIRYLQSRTVPGQGLHKWENSERKQTEHRSNYKISILGNSSESEVPRVIYSDTVETGENEIGENKPLRNLNNKLSSMTIPESQISSNTLCNGGCKNENIDANLTTVFEKPENSAKTWKLPLKKRDWSRSQILKTKSIDKKNNLSDVTLKQDNVTQTTDTNVPLVNSGCFDGHGSLGNGISGKVESDVPSNSTLHRNVDTTSDSKHHSTGYSYISNIHPVLSQGVPVLALHPSGSHFVPLAIHPTHLASAIENSTEFSPVNDMALLHQPTIGFPCVPPNISSISHYPSVLQDPNLTHVHGASPFSPPLLSRQCQNAPTCTRLYSLSSSLPCLSSATSHSPLCRINSSNPCHDGTPILPCNIHTCREHIGSRVHLSQETRPIFHC</sequence>
<keyword evidence="6" id="KW-1185">Reference proteome</keyword>
<evidence type="ECO:0000259" key="5">
    <source>
        <dbReference type="PROSITE" id="PS50888"/>
    </source>
</evidence>
<keyword evidence="4" id="KW-0539">Nucleus</keyword>
<organism evidence="6 7">
    <name type="scientific">Saccoglossus kowalevskii</name>
    <name type="common">Acorn worm</name>
    <dbReference type="NCBI Taxonomy" id="10224"/>
    <lineage>
        <taxon>Eukaryota</taxon>
        <taxon>Metazoa</taxon>
        <taxon>Hemichordata</taxon>
        <taxon>Enteropneusta</taxon>
        <taxon>Harrimaniidae</taxon>
        <taxon>Saccoglossus</taxon>
    </lineage>
</organism>
<gene>
    <name evidence="7" type="primary">LOC102803355</name>
</gene>
<name>A0ABM0LUK2_SACKO</name>
<reference evidence="7" key="1">
    <citation type="submission" date="2025-08" db="UniProtKB">
        <authorList>
            <consortium name="RefSeq"/>
        </authorList>
    </citation>
    <scope>IDENTIFICATION</scope>
    <source>
        <tissue evidence="7">Testes</tissue>
    </source>
</reference>
<dbReference type="InterPro" id="IPR050370">
    <property type="entry name" value="HES_HEY"/>
</dbReference>
<dbReference type="InterPro" id="IPR036638">
    <property type="entry name" value="HLH_DNA-bd_sf"/>
</dbReference>
<dbReference type="Proteomes" id="UP000694865">
    <property type="component" value="Unplaced"/>
</dbReference>
<dbReference type="RefSeq" id="XP_006811443.1">
    <property type="nucleotide sequence ID" value="XM_006811380.1"/>
</dbReference>
<evidence type="ECO:0000313" key="7">
    <source>
        <dbReference type="RefSeq" id="XP_006811443.1"/>
    </source>
</evidence>
<dbReference type="CDD" id="cd11389">
    <property type="entry name" value="bHLH-O_HERP_like"/>
    <property type="match status" value="1"/>
</dbReference>
<evidence type="ECO:0000256" key="1">
    <source>
        <dbReference type="ARBA" id="ARBA00004123"/>
    </source>
</evidence>
<proteinExistence type="predicted"/>
<evidence type="ECO:0000256" key="3">
    <source>
        <dbReference type="ARBA" id="ARBA00023163"/>
    </source>
</evidence>
<feature type="domain" description="BHLH" evidence="5">
    <location>
        <begin position="9"/>
        <end position="62"/>
    </location>
</feature>
<dbReference type="PANTHER" id="PTHR10985">
    <property type="entry name" value="BASIC HELIX-LOOP-HELIX TRANSCRIPTION FACTOR, HES-RELATED"/>
    <property type="match status" value="1"/>
</dbReference>